<proteinExistence type="inferred from homology"/>
<comment type="caution">
    <text evidence="3">The sequence shown here is derived from an EMBL/GenBank/DDBJ whole genome shotgun (WGS) entry which is preliminary data.</text>
</comment>
<gene>
    <name evidence="3" type="ORF">ACFQ4B_01085</name>
    <name evidence="4" type="ORF">ACFQ4B_20185</name>
</gene>
<dbReference type="SMART" id="SM00854">
    <property type="entry name" value="PGA_cap"/>
    <property type="match status" value="1"/>
</dbReference>
<dbReference type="EMBL" id="JBHTLU010000026">
    <property type="protein sequence ID" value="MFD1222447.1"/>
    <property type="molecule type" value="Genomic_DNA"/>
</dbReference>
<comment type="similarity">
    <text evidence="1">Belongs to the CapA family.</text>
</comment>
<dbReference type="EMBL" id="JBHTLU010000004">
    <property type="protein sequence ID" value="MFD1218697.1"/>
    <property type="molecule type" value="Genomic_DNA"/>
</dbReference>
<dbReference type="InterPro" id="IPR029052">
    <property type="entry name" value="Metallo-depent_PP-like"/>
</dbReference>
<organism evidence="3 5">
    <name type="scientific">Paenibacillus vulneris</name>
    <dbReference type="NCBI Taxonomy" id="1133364"/>
    <lineage>
        <taxon>Bacteria</taxon>
        <taxon>Bacillati</taxon>
        <taxon>Bacillota</taxon>
        <taxon>Bacilli</taxon>
        <taxon>Bacillales</taxon>
        <taxon>Paenibacillaceae</taxon>
        <taxon>Paenibacillus</taxon>
    </lineage>
</organism>
<reference evidence="3" key="1">
    <citation type="journal article" date="2014" name="Int. J. Syst. Evol. Microbiol.">
        <title>Complete genome of a new Firmicutes species belonging to the dominant human colonic microbiota ('Ruminococcus bicirculans') reveals two chromosomes and a selective capacity to utilize plant glucans.</title>
        <authorList>
            <consortium name="NISC Comparative Sequencing Program"/>
            <person name="Wegmann U."/>
            <person name="Louis P."/>
            <person name="Goesmann A."/>
            <person name="Henrissat B."/>
            <person name="Duncan S.H."/>
            <person name="Flint H.J."/>
        </authorList>
    </citation>
    <scope>NUCLEOTIDE SEQUENCE</scope>
    <source>
        <strain evidence="3">CCUG 53270</strain>
    </source>
</reference>
<keyword evidence="5" id="KW-1185">Reference proteome</keyword>
<feature type="domain" description="Capsule synthesis protein CapA" evidence="2">
    <location>
        <begin position="37"/>
        <end position="274"/>
    </location>
</feature>
<dbReference type="Proteomes" id="UP001597180">
    <property type="component" value="Unassembled WGS sequence"/>
</dbReference>
<evidence type="ECO:0000259" key="2">
    <source>
        <dbReference type="SMART" id="SM00854"/>
    </source>
</evidence>
<dbReference type="SUPFAM" id="SSF56300">
    <property type="entry name" value="Metallo-dependent phosphatases"/>
    <property type="match status" value="1"/>
</dbReference>
<dbReference type="PANTHER" id="PTHR33393">
    <property type="entry name" value="POLYGLUTAMINE SYNTHESIS ACCESSORY PROTEIN RV0574C-RELATED"/>
    <property type="match status" value="1"/>
</dbReference>
<protein>
    <submittedName>
        <fullName evidence="3">CapA family protein</fullName>
    </submittedName>
</protein>
<evidence type="ECO:0000313" key="5">
    <source>
        <dbReference type="Proteomes" id="UP001597180"/>
    </source>
</evidence>
<dbReference type="InterPro" id="IPR019079">
    <property type="entry name" value="Capsule_synth_CapA"/>
</dbReference>
<name>A0ABW3UCS6_9BACL</name>
<reference evidence="5" key="2">
    <citation type="journal article" date="2019" name="Int. J. Syst. Evol. Microbiol.">
        <title>The Global Catalogue of Microorganisms (GCM) 10K type strain sequencing project: providing services to taxonomists for standard genome sequencing and annotation.</title>
        <authorList>
            <consortium name="The Broad Institute Genomics Platform"/>
            <consortium name="The Broad Institute Genome Sequencing Center for Infectious Disease"/>
            <person name="Wu L."/>
            <person name="Ma J."/>
        </authorList>
    </citation>
    <scope>NUCLEOTIDE SEQUENCE [LARGE SCALE GENOMIC DNA]</scope>
    <source>
        <strain evidence="5">CCUG 53270</strain>
    </source>
</reference>
<dbReference type="RefSeq" id="WP_345586641.1">
    <property type="nucleotide sequence ID" value="NZ_BAABJG010000005.1"/>
</dbReference>
<evidence type="ECO:0000313" key="3">
    <source>
        <dbReference type="EMBL" id="MFD1218697.1"/>
    </source>
</evidence>
<evidence type="ECO:0000256" key="1">
    <source>
        <dbReference type="ARBA" id="ARBA00005662"/>
    </source>
</evidence>
<reference evidence="3" key="3">
    <citation type="submission" date="2024-09" db="EMBL/GenBank/DDBJ databases">
        <authorList>
            <person name="Sun Q."/>
            <person name="Mori K."/>
        </authorList>
    </citation>
    <scope>NUCLEOTIDE SEQUENCE</scope>
    <source>
        <strain evidence="3">CCUG 53270</strain>
    </source>
</reference>
<dbReference type="Pfam" id="PF09587">
    <property type="entry name" value="PGA_cap"/>
    <property type="match status" value="1"/>
</dbReference>
<dbReference type="InterPro" id="IPR052169">
    <property type="entry name" value="CW_Biosynth-Accessory"/>
</dbReference>
<feature type="non-terminal residue" evidence="3">
    <location>
        <position position="282"/>
    </location>
</feature>
<evidence type="ECO:0000313" key="4">
    <source>
        <dbReference type="EMBL" id="MFD1222447.1"/>
    </source>
</evidence>
<dbReference type="PANTHER" id="PTHR33393:SF13">
    <property type="entry name" value="PGA BIOSYNTHESIS PROTEIN CAPA"/>
    <property type="match status" value="1"/>
</dbReference>
<accession>A0ABW3UCS6</accession>
<sequence>MGENNNMLASKELSQHPAVKKARDEHLPKIHIKGSFTLAVGGDIIQTNPISQLSDPEVRGILDVIKNSDVAFANMESNFADYRNQEKHVGGLIGSKEVAADVKSMGFDLVARASNHSTGQGTERMLKDNQYLQEAGLIYAGTGINLEDARAPQFLETPKGRVGLVAMVMSQTGRVAYQVSNTAAAGLEMASYQAGNMNGLPGANFLRVTPTYVLVQEEFDALKAIKSGQNAYIEDQLEKAGKHNTGGKGEAVKSVFKNIFGSPKSEDSIFFNYQWYMAGEER</sequence>